<dbReference type="RefSeq" id="WP_200463611.1">
    <property type="nucleotide sequence ID" value="NZ_JAENRR010000005.1"/>
</dbReference>
<dbReference type="PANTHER" id="PTHR23422:SF11">
    <property type="entry name" value="DIPEPTIDYL PEPTIDASE 3"/>
    <property type="match status" value="1"/>
</dbReference>
<accession>A0ABS1HFH3</accession>
<keyword evidence="1" id="KW-0479">Metal-binding</keyword>
<dbReference type="PANTHER" id="PTHR23422">
    <property type="entry name" value="DIPEPTIDYL PEPTIDASE III-RELATED"/>
    <property type="match status" value="1"/>
</dbReference>
<dbReference type="InterPro" id="IPR039461">
    <property type="entry name" value="Peptidase_M49"/>
</dbReference>
<evidence type="ECO:0000256" key="2">
    <source>
        <dbReference type="ARBA" id="ARBA00022801"/>
    </source>
</evidence>
<name>A0ABS1HFH3_9BACT</name>
<organism evidence="3 4">
    <name type="scientific">Carboxylicivirga marina</name>
    <dbReference type="NCBI Taxonomy" id="2800988"/>
    <lineage>
        <taxon>Bacteria</taxon>
        <taxon>Pseudomonadati</taxon>
        <taxon>Bacteroidota</taxon>
        <taxon>Bacteroidia</taxon>
        <taxon>Marinilabiliales</taxon>
        <taxon>Marinilabiliaceae</taxon>
        <taxon>Carboxylicivirga</taxon>
    </lineage>
</organism>
<proteinExistence type="predicted"/>
<dbReference type="EMBL" id="JAENRR010000005">
    <property type="protein sequence ID" value="MBK3516387.1"/>
    <property type="molecule type" value="Genomic_DNA"/>
</dbReference>
<dbReference type="Proteomes" id="UP000605676">
    <property type="component" value="Unassembled WGS sequence"/>
</dbReference>
<protein>
    <submittedName>
        <fullName evidence="3">Dihydrofolate reductase</fullName>
    </submittedName>
</protein>
<sequence length="649" mass="74352">MTDFKHFVEQFADLRILRYQIPGFSELPLKKKLYIYYLSEAGLCGRDIIWDQNCEANLWIRKVLDKLYCVVDSNSDGFGKLEEFYKRVLFANGIHHHYSTDKLQPNFAANELNNWINYLSADDVKELQCDSIQDIVKKTVKLLFDNQYLNKMVCQDEGKDLIINSANNFYKNINQAEAEDFYKSKLEAEDLEPVSYGLNSRLIKSNNKISEETYCINGKYSNSIEKITYCLGKAAEVCENKQQKALINTLCNYYRSGDLTLFDEYSIEWIKEQSGEVDFINGFIEVYGDALGYKGAWESLVNISDKEETEKVSIISDHAQWFENHSPVLADHKKETVKGVSMKVINAIMLGGDCYPASPLGINLPNSEWIREKHGSKSVSLQNISQAYEMASLTSGVVEEFAFSTEEIKLHKQYGAIADNLHTHLHECLGHGSGKLESGIRSDDLKAYGSVIEEARADLFGLYFMADNKMLELDLVPDMDVYKAQYNSYIRNGLMVQLARVKHGANIEQTHMRNRQLISSWAFKEGAGENVIEHVSKDGKSYFKINDYSKLRKLFGKLLKEVQRIKSQGDYEAARELVEQYGVKVDSTMHKGVLERYAKLKIAPYSGFLNPKLSLLKDDDDSVIDVSIDYSEGFIEQMRRYNREYSFEL</sequence>
<reference evidence="3 4" key="1">
    <citation type="submission" date="2021-01" db="EMBL/GenBank/DDBJ databases">
        <title>Carboxyliciviraga sp.nov., isolated from coastal sediments.</title>
        <authorList>
            <person name="Lu D."/>
            <person name="Zhang T."/>
        </authorList>
    </citation>
    <scope>NUCLEOTIDE SEQUENCE [LARGE SCALE GENOMIC DNA]</scope>
    <source>
        <strain evidence="3 4">N1Y132</strain>
    </source>
</reference>
<keyword evidence="4" id="KW-1185">Reference proteome</keyword>
<evidence type="ECO:0000313" key="4">
    <source>
        <dbReference type="Proteomes" id="UP000605676"/>
    </source>
</evidence>
<evidence type="ECO:0000256" key="1">
    <source>
        <dbReference type="ARBA" id="ARBA00022723"/>
    </source>
</evidence>
<dbReference type="Pfam" id="PF03571">
    <property type="entry name" value="Peptidase_M49"/>
    <property type="match status" value="2"/>
</dbReference>
<comment type="caution">
    <text evidence="3">The sequence shown here is derived from an EMBL/GenBank/DDBJ whole genome shotgun (WGS) entry which is preliminary data.</text>
</comment>
<dbReference type="Gene3D" id="3.30.540.30">
    <property type="match status" value="1"/>
</dbReference>
<keyword evidence="2" id="KW-0378">Hydrolase</keyword>
<gene>
    <name evidence="3" type="ORF">JIV24_03475</name>
</gene>
<evidence type="ECO:0000313" key="3">
    <source>
        <dbReference type="EMBL" id="MBK3516387.1"/>
    </source>
</evidence>